<dbReference type="Pfam" id="PF16197">
    <property type="entry name" value="KAsynt_C_assoc"/>
    <property type="match status" value="2"/>
</dbReference>
<dbReference type="SMART" id="SM00827">
    <property type="entry name" value="PKS_AT"/>
    <property type="match status" value="1"/>
</dbReference>
<feature type="active site" description="Proton acceptor; for dehydratase activity" evidence="5">
    <location>
        <position position="2134"/>
    </location>
</feature>
<evidence type="ECO:0000256" key="4">
    <source>
        <dbReference type="ARBA" id="ARBA00023315"/>
    </source>
</evidence>
<dbReference type="PANTHER" id="PTHR43775:SF51">
    <property type="entry name" value="INACTIVE PHENOLPHTHIOCEROL SYNTHESIS POLYKETIDE SYNTHASE TYPE I PKS1-RELATED"/>
    <property type="match status" value="1"/>
</dbReference>
<dbReference type="InterPro" id="IPR020841">
    <property type="entry name" value="PKS_Beta-ketoAc_synthase_dom"/>
</dbReference>
<dbReference type="Pfam" id="PF02801">
    <property type="entry name" value="Ketoacyl-synt_C"/>
    <property type="match status" value="2"/>
</dbReference>
<dbReference type="InterPro" id="IPR013968">
    <property type="entry name" value="PKS_KR"/>
</dbReference>
<dbReference type="Gene3D" id="3.40.47.10">
    <property type="match status" value="2"/>
</dbReference>
<dbReference type="InterPro" id="IPR036291">
    <property type="entry name" value="NAD(P)-bd_dom_sf"/>
</dbReference>
<dbReference type="Gene3D" id="3.40.50.720">
    <property type="entry name" value="NAD(P)-binding Rossmann-like Domain"/>
    <property type="match status" value="2"/>
</dbReference>
<dbReference type="InterPro" id="IPR036736">
    <property type="entry name" value="ACP-like_sf"/>
</dbReference>
<accession>A0A9Q9INV8</accession>
<evidence type="ECO:0000256" key="1">
    <source>
        <dbReference type="ARBA" id="ARBA00022450"/>
    </source>
</evidence>
<dbReference type="PROSITE" id="PS00012">
    <property type="entry name" value="PHOSPHOPANTETHEINE"/>
    <property type="match status" value="2"/>
</dbReference>
<keyword evidence="2" id="KW-0597">Phosphoprotein</keyword>
<feature type="domain" description="Carrier" evidence="7">
    <location>
        <begin position="1106"/>
        <end position="1180"/>
    </location>
</feature>
<dbReference type="InterPro" id="IPR001227">
    <property type="entry name" value="Ac_transferase_dom_sf"/>
</dbReference>
<keyword evidence="11" id="KW-1185">Reference proteome</keyword>
<evidence type="ECO:0000259" key="9">
    <source>
        <dbReference type="PROSITE" id="PS52019"/>
    </source>
</evidence>
<feature type="region of interest" description="Disordered" evidence="6">
    <location>
        <begin position="528"/>
        <end position="548"/>
    </location>
</feature>
<evidence type="ECO:0000256" key="6">
    <source>
        <dbReference type="SAM" id="MobiDB-lite"/>
    </source>
</evidence>
<feature type="region of interest" description="Disordered" evidence="6">
    <location>
        <begin position="1183"/>
        <end position="1225"/>
    </location>
</feature>
<dbReference type="InterPro" id="IPR042104">
    <property type="entry name" value="PKS_dehydratase_sf"/>
</dbReference>
<dbReference type="InterPro" id="IPR049551">
    <property type="entry name" value="PKS_DH_C"/>
</dbReference>
<dbReference type="InterPro" id="IPR014031">
    <property type="entry name" value="Ketoacyl_synth_C"/>
</dbReference>
<dbReference type="Pfam" id="PF00109">
    <property type="entry name" value="ketoacyl-synt"/>
    <property type="match status" value="2"/>
</dbReference>
<dbReference type="InterPro" id="IPR009081">
    <property type="entry name" value="PP-bd_ACP"/>
</dbReference>
<dbReference type="PROSITE" id="PS50075">
    <property type="entry name" value="CARRIER"/>
    <property type="match status" value="2"/>
</dbReference>
<dbReference type="GO" id="GO:0004315">
    <property type="term" value="F:3-oxoacyl-[acyl-carrier-protein] synthase activity"/>
    <property type="evidence" value="ECO:0007669"/>
    <property type="project" value="InterPro"/>
</dbReference>
<dbReference type="EMBL" id="CP073767">
    <property type="protein sequence ID" value="UWZ58458.1"/>
    <property type="molecule type" value="Genomic_DNA"/>
</dbReference>
<dbReference type="GO" id="GO:0071770">
    <property type="term" value="P:DIM/DIP cell wall layer assembly"/>
    <property type="evidence" value="ECO:0007669"/>
    <property type="project" value="TreeGrafter"/>
</dbReference>
<dbReference type="InterPro" id="IPR016039">
    <property type="entry name" value="Thiolase-like"/>
</dbReference>
<dbReference type="Proteomes" id="UP001058003">
    <property type="component" value="Chromosome"/>
</dbReference>
<dbReference type="Gene3D" id="1.10.1200.10">
    <property type="entry name" value="ACP-like"/>
    <property type="match status" value="2"/>
</dbReference>
<dbReference type="InterPro" id="IPR006162">
    <property type="entry name" value="Ppantetheine_attach_site"/>
</dbReference>
<dbReference type="SUPFAM" id="SSF53901">
    <property type="entry name" value="Thiolase-like"/>
    <property type="match status" value="2"/>
</dbReference>
<organism evidence="10 11">
    <name type="scientific">Dactylosporangium aurantiacum</name>
    <dbReference type="NCBI Taxonomy" id="35754"/>
    <lineage>
        <taxon>Bacteria</taxon>
        <taxon>Bacillati</taxon>
        <taxon>Actinomycetota</taxon>
        <taxon>Actinomycetes</taxon>
        <taxon>Micromonosporales</taxon>
        <taxon>Micromonosporaceae</taxon>
        <taxon>Dactylosporangium</taxon>
    </lineage>
</organism>
<dbReference type="SUPFAM" id="SSF51735">
    <property type="entry name" value="NAD(P)-binding Rossmann-fold domains"/>
    <property type="match status" value="3"/>
</dbReference>
<dbReference type="InterPro" id="IPR020806">
    <property type="entry name" value="PKS_PP-bd"/>
</dbReference>
<dbReference type="RefSeq" id="WP_033364680.1">
    <property type="nucleotide sequence ID" value="NZ_CP073767.1"/>
</dbReference>
<keyword evidence="4" id="KW-0012">Acyltransferase</keyword>
<dbReference type="InterPro" id="IPR014030">
    <property type="entry name" value="Ketoacyl_synth_N"/>
</dbReference>
<dbReference type="FunFam" id="3.40.47.10:FF:000019">
    <property type="entry name" value="Polyketide synthase type I"/>
    <property type="match status" value="1"/>
</dbReference>
<dbReference type="Pfam" id="PF21089">
    <property type="entry name" value="PKS_DH_N"/>
    <property type="match status" value="1"/>
</dbReference>
<dbReference type="PROSITE" id="PS52004">
    <property type="entry name" value="KS3_2"/>
    <property type="match status" value="2"/>
</dbReference>
<dbReference type="GO" id="GO:0006633">
    <property type="term" value="P:fatty acid biosynthetic process"/>
    <property type="evidence" value="ECO:0007669"/>
    <property type="project" value="InterPro"/>
</dbReference>
<dbReference type="InterPro" id="IPR018201">
    <property type="entry name" value="Ketoacyl_synth_AS"/>
</dbReference>
<dbReference type="InterPro" id="IPR050091">
    <property type="entry name" value="PKS_NRPS_Biosynth_Enz"/>
</dbReference>
<dbReference type="SMART" id="SM00825">
    <property type="entry name" value="PKS_KS"/>
    <property type="match status" value="2"/>
</dbReference>
<feature type="domain" description="Ketosynthase family 3 (KS3)" evidence="8">
    <location>
        <begin position="1225"/>
        <end position="1651"/>
    </location>
</feature>
<dbReference type="GO" id="GO:0004312">
    <property type="term" value="F:fatty acid synthase activity"/>
    <property type="evidence" value="ECO:0007669"/>
    <property type="project" value="TreeGrafter"/>
</dbReference>
<proteinExistence type="predicted"/>
<evidence type="ECO:0000256" key="2">
    <source>
        <dbReference type="ARBA" id="ARBA00022553"/>
    </source>
</evidence>
<feature type="compositionally biased region" description="Low complexity" evidence="6">
    <location>
        <begin position="1059"/>
        <end position="1080"/>
    </location>
</feature>
<feature type="compositionally biased region" description="Pro residues" evidence="6">
    <location>
        <begin position="1049"/>
        <end position="1058"/>
    </location>
</feature>
<feature type="region of interest" description="Disordered" evidence="6">
    <location>
        <begin position="1038"/>
        <end position="1080"/>
    </location>
</feature>
<reference evidence="10" key="1">
    <citation type="submission" date="2021-04" db="EMBL/GenBank/DDBJ databases">
        <title>Dactylosporangium aurantiacum NRRL B-8018 full assembly.</title>
        <authorList>
            <person name="Hartkoorn R.C."/>
            <person name="Beaudoing E."/>
            <person name="Hot D."/>
        </authorList>
    </citation>
    <scope>NUCLEOTIDE SEQUENCE</scope>
    <source>
        <strain evidence="10">NRRL B-8018</strain>
    </source>
</reference>
<dbReference type="InterPro" id="IPR057326">
    <property type="entry name" value="KR_dom"/>
</dbReference>
<keyword evidence="1" id="KW-0596">Phosphopantetheine</keyword>
<dbReference type="GO" id="GO:0005737">
    <property type="term" value="C:cytoplasm"/>
    <property type="evidence" value="ECO:0007669"/>
    <property type="project" value="TreeGrafter"/>
</dbReference>
<dbReference type="PROSITE" id="PS52019">
    <property type="entry name" value="PKS_MFAS_DH"/>
    <property type="match status" value="1"/>
</dbReference>
<dbReference type="InterPro" id="IPR020807">
    <property type="entry name" value="PKS_DH"/>
</dbReference>
<evidence type="ECO:0000259" key="8">
    <source>
        <dbReference type="PROSITE" id="PS52004"/>
    </source>
</evidence>
<dbReference type="SUPFAM" id="SSF47336">
    <property type="entry name" value="ACP-like"/>
    <property type="match status" value="2"/>
</dbReference>
<feature type="domain" description="Carrier" evidence="7">
    <location>
        <begin position="2862"/>
        <end position="2939"/>
    </location>
</feature>
<evidence type="ECO:0000259" key="7">
    <source>
        <dbReference type="PROSITE" id="PS50075"/>
    </source>
</evidence>
<dbReference type="SUPFAM" id="SSF55048">
    <property type="entry name" value="Probable ACP-binding domain of malonyl-CoA ACP transacylase"/>
    <property type="match status" value="1"/>
</dbReference>
<keyword evidence="3" id="KW-0808">Transferase</keyword>
<dbReference type="OrthoDB" id="9778690at2"/>
<dbReference type="Gene3D" id="3.10.129.110">
    <property type="entry name" value="Polyketide synthase dehydratase"/>
    <property type="match status" value="1"/>
</dbReference>
<sequence length="2989" mass="304669">MDQRGTDQAAPTPLSRALDTIKKLRAQLDGQGGAQAVAVIGAGLRLPGGIETLDGYWAALTAGRDLVHARPPGRKWPFTAEWDALPNRGGWLEEVLGFDADFFGISPREARALDPQQRLLLEVAWEALEHAGVPPRALKDVRTGFYLGITNADYRDWEPAGSDVYWATGNGNCFAAGRVAYTLGLTGPAVAVDTACSSSLVAVHQAVQALRRGECEVALAGGVNLLLSPRSTRYGKEMGSLAPDGLCKTFDARANGFTRGEGSGIVVLKRHADAVRDGDRVLGIIHGSAVNQDGRSTGFTAPNVLAQISLIEAALADARLTAADVGMVEAHGTGTALGDPIEMDALATALGRRNGGAPLHVGAVKTNLGHLEAAAGIAGLLKTLLCLRYRQIPPLVHFDTLNPRIDLSGTGIAVPGELTGWSPAAGRFAGVSAFGMSGTNAHVVLGAATDPAPLPAIRVDGFEISARDEGALRRLAGRFAAAADALDPADYPAFAYTATHGRTGHPVRAAIRATGPGEAAAALRAVAAGTGNPGTSPVTDSPEELPRRVADLPPYPWRRSRHAPEELDTPIPAYEVAWQPLDPAPAAATPLVLAGDDPAVLTPLAAAARAAGRDVTVLGPVPGNAGPVPAGDAEWAAFWGGRPVPAVLALAFTAAALPAGDAVAGDGALAVDSAVAADGARLCAAVTTAVRSLPAGAVAYALTTAARAAVPGDVCVPGVHGLVNGLGAVLGLEFPATWGGLVDLPAELSPAGAAALAGLLGSTGADDVLAVRGAAVHTARLRPAAVTAGAGGLPVDGDGTYLVTGALGGVGRAVVSDLVTRGARHLLLVGRTAAADLRPAARDALAAWRAAGATVTYRSADVADPAALAAAAAAVPGSPPLRGIVHAAGTLREVPLGTATEADFAEALGAKWAAAWQLRRLAAEHPVEFVVQLSSVTALWGTAGYGPYAAANGGLDLLAAVPGGPPTRTVAFGPWDVDGMVDPASLRGLARAGVGAVTAPVGCAALGAGPSTGDGYLVVCPVDWDRFTEVTAARRPRALFPDGTTAPSTAPPSAPPQAPAAAPSTAAPVAPAAAATPATEPVPATALVPVTARADLLALPEVARRDAVAGIVTAAVAAVLGHTGGRVPADVGFFDLGLDSMMAVDLAKALAAELGVPVTISDVFDHPTAGALADLLDGRLAGLPEPAPAAPEPFATVSGPDATEHAGPSAGPSAGPEPVADPSGAEPIAVVGMAGRFPGADSVEEFWALLRDGRDAVGDVPPSRWDSAALRADDPLRAGTVTTDQGGFLNDVDRFDAGFFGVPAREAENLDPQHRLLLESAWHALESAGTDPSGLAGSRTGVFVGISNSDYGRLLERGGLEGLDAYFGTGTALNAAAGRIAFTLGLRGPALAVDTACSSSLVAVHLAIRSLRQGESDRAIAGGVNVIAAPTASVAVSRAHMLSPEGRCKTFSAGADGFVRSEGVGVLVLRRLSDARRDGDPVLAVLHGSAVNSDGASSGLTVPSGRAQEDVIADALADARVAPGDIDLLEAHGTGTALGDPIELAAAWSVLGRGRAPGRPLHLGSVKSVVGHCESAAGVVALIKTVLALRHGQLPPNLHCAELNPHVPWQDMNVHVVDGLLPWRRRGERPRLAGVSGFGFSGTNAHVIVGEAPAAADRPAAAPGAVLLPLSAADEEGLARVTEAWTHRLADATDDETAALAATAGAGRAHLPVRRAAVGATREQLLAALGRGPAVRSSRPPRVAFLFSGQGSQYFGMGAELYRTEPVFRDVIDACAAHFGDALGAPLTDLMFAGTDRELINQTRVTQPALVALELALAALWRSWGVEPVAVLGHSVGEIAAAVHAGVLTLPAGLDLIAHRARLMQGTAAGSMLAVVAAPDVVAARIDGTGLDIAAVNGAQATVVAGEPAAVAAFAADLTAAGIQSRPLVVSHAFHSRLMEPILAQLRAAIDGLEHARPRIPIVANVTGRLAAPGQYDAGYWCEHVRRPVRFADGVEQLRELDIDLYLEIGPGRTLGNLATAAGAATAETALASLRRGAADRTALLGAARTLYERGQRLNWAAVQDGPRADAPRYPFAGTRYWVPAAAAAAAGAAAGAVPGTPHWGRELRSPGLAGGRVFSFERSPVFPPYLGDHRLYGTVVTPAASHLATLLSALAPGGQPITVEDFVCPRALVIKDDERYEVQLLVSEGDGEQPRISVQSLSDPVQGRWQEHMSGRLGAPAVAAPGAAPDPAAFIATAERHITGEEFYRQARELGYTLGPAFRWVGEAWLRGNDTLVRYRRPQLPDDPADYELYPGLIDSCFQSIAGFLGDGPDGESPELAIPFAARRLAFTGRPDAGDELWGHVTVTQAAPLSQGRWRVESADIRLFTGAGRTLFTADDFRVRAASRTVLRQSLKGGPSGGYRIEHVPLDTTPAVTPAVTPHGARVTMVGGTPALHAAAAALPAGDAELVADARFLDAAAAGAPEVRRAVWELVTSLRLASPDVPYAVLAAGGAQAAPLRQALWGMLAALEAEQPRRRLLRVTVEGVVDPALLAGVLARAAATGVPEPSLTVEAGAAQPVRVARLVPITAAAAIAEWPRNVLISGGLGALGLSSARLLARQGTAAVTLLGRSAPDPAAQEVIDDLIAAGVTVSVVRGDVTDPADCARAVAAATVTGPLHGVLHLAGALDDRPFDELDEASLAKVFAAKAAGAEHLAAAAAGQPLTAFVLFSSASSLLGSAGQTNYGAANGFLDGLAEALRAAGVPATSVNWGPWTPAVKGGMAAADAVRRAGERLGVRPLDDDGAAPLLELAVAGELPRLLAVDLEVARYAQQAAGHPRAALVAALSGSAAGSGGAASADTRPAQAKGWLRRDADGLAPDAREAVLRGAVRQMLGVIVGDAGAVDESLSFAEIGLDSIMVIDLRSRLEHAMGTDLPATVGIDYPTVPAITRFVHDLAYPEPAVGAAAAPAAETHPVAAGDPDTDLSGLSLDQLILAVQQDLISEKKG</sequence>
<evidence type="ECO:0000313" key="11">
    <source>
        <dbReference type="Proteomes" id="UP001058003"/>
    </source>
</evidence>
<dbReference type="InterPro" id="IPR049552">
    <property type="entry name" value="PKS_DH_N"/>
</dbReference>
<dbReference type="Pfam" id="PF14765">
    <property type="entry name" value="PS-DH"/>
    <property type="match status" value="1"/>
</dbReference>
<feature type="domain" description="PKS/mFAS DH" evidence="9">
    <location>
        <begin position="2101"/>
        <end position="2393"/>
    </location>
</feature>
<dbReference type="SMART" id="SM00823">
    <property type="entry name" value="PKS_PP"/>
    <property type="match status" value="2"/>
</dbReference>
<dbReference type="SMART" id="SM01294">
    <property type="entry name" value="PKS_PP_betabranch"/>
    <property type="match status" value="2"/>
</dbReference>
<dbReference type="SMART" id="SM00826">
    <property type="entry name" value="PKS_DH"/>
    <property type="match status" value="1"/>
</dbReference>
<gene>
    <name evidence="10" type="ORF">Daura_21125</name>
</gene>
<dbReference type="Gene3D" id="3.30.70.3290">
    <property type="match status" value="2"/>
</dbReference>
<dbReference type="InterPro" id="IPR016036">
    <property type="entry name" value="Malonyl_transacylase_ACP-bd"/>
</dbReference>
<evidence type="ECO:0000313" key="10">
    <source>
        <dbReference type="EMBL" id="UWZ58458.1"/>
    </source>
</evidence>
<dbReference type="CDD" id="cd05274">
    <property type="entry name" value="KR_FAS_SDR_x"/>
    <property type="match status" value="1"/>
</dbReference>
<dbReference type="Pfam" id="PF08659">
    <property type="entry name" value="KR"/>
    <property type="match status" value="2"/>
</dbReference>
<feature type="domain" description="Ketosynthase family 3 (KS3)" evidence="8">
    <location>
        <begin position="34"/>
        <end position="447"/>
    </location>
</feature>
<feature type="region of interest" description="C-terminal hotdog fold" evidence="5">
    <location>
        <begin position="2240"/>
        <end position="2393"/>
    </location>
</feature>
<evidence type="ECO:0000256" key="3">
    <source>
        <dbReference type="ARBA" id="ARBA00022679"/>
    </source>
</evidence>
<dbReference type="CDD" id="cd00833">
    <property type="entry name" value="PKS"/>
    <property type="match status" value="2"/>
</dbReference>
<feature type="region of interest" description="N-terminal hotdog fold" evidence="5">
    <location>
        <begin position="2101"/>
        <end position="2225"/>
    </location>
</feature>
<name>A0A9Q9INV8_9ACTN</name>
<dbReference type="Gene3D" id="3.40.366.10">
    <property type="entry name" value="Malonyl-Coenzyme A Acyl Carrier Protein, domain 2"/>
    <property type="match status" value="1"/>
</dbReference>
<dbReference type="PANTHER" id="PTHR43775">
    <property type="entry name" value="FATTY ACID SYNTHASE"/>
    <property type="match status" value="1"/>
</dbReference>
<dbReference type="InterPro" id="IPR049900">
    <property type="entry name" value="PKS_mFAS_DH"/>
</dbReference>
<dbReference type="Pfam" id="PF00550">
    <property type="entry name" value="PP-binding"/>
    <property type="match status" value="2"/>
</dbReference>
<dbReference type="GO" id="GO:0005886">
    <property type="term" value="C:plasma membrane"/>
    <property type="evidence" value="ECO:0007669"/>
    <property type="project" value="TreeGrafter"/>
</dbReference>
<dbReference type="KEGG" id="daur:Daura_21125"/>
<evidence type="ECO:0000256" key="5">
    <source>
        <dbReference type="PROSITE-ProRule" id="PRU01363"/>
    </source>
</evidence>
<dbReference type="InterPro" id="IPR014043">
    <property type="entry name" value="Acyl_transferase_dom"/>
</dbReference>
<protein>
    <submittedName>
        <fullName evidence="10">Type I polyketide synthase</fullName>
    </submittedName>
</protein>
<feature type="compositionally biased region" description="Low complexity" evidence="6">
    <location>
        <begin position="1206"/>
        <end position="1216"/>
    </location>
</feature>
<dbReference type="GO" id="GO:0031177">
    <property type="term" value="F:phosphopantetheine binding"/>
    <property type="evidence" value="ECO:0007669"/>
    <property type="project" value="InterPro"/>
</dbReference>
<dbReference type="SMART" id="SM00822">
    <property type="entry name" value="PKS_KR"/>
    <property type="match status" value="2"/>
</dbReference>
<dbReference type="InterPro" id="IPR032821">
    <property type="entry name" value="PKS_assoc"/>
</dbReference>
<dbReference type="InterPro" id="IPR016035">
    <property type="entry name" value="Acyl_Trfase/lysoPLipase"/>
</dbReference>
<dbReference type="Pfam" id="PF00698">
    <property type="entry name" value="Acyl_transf_1"/>
    <property type="match status" value="1"/>
</dbReference>
<dbReference type="PROSITE" id="PS00606">
    <property type="entry name" value="KS3_1"/>
    <property type="match status" value="2"/>
</dbReference>
<feature type="active site" description="Proton donor; for dehydratase activity" evidence="5">
    <location>
        <position position="2300"/>
    </location>
</feature>
<dbReference type="SUPFAM" id="SSF52151">
    <property type="entry name" value="FabD/lysophospholipase-like"/>
    <property type="match status" value="1"/>
</dbReference>